<dbReference type="Pfam" id="PF00026">
    <property type="entry name" value="Asp"/>
    <property type="match status" value="1"/>
</dbReference>
<keyword evidence="4" id="KW-0732">Signal</keyword>
<protein>
    <recommendedName>
        <fullName evidence="5">Peptidase A1 domain-containing protein</fullName>
    </recommendedName>
</protein>
<dbReference type="InterPro" id="IPR033121">
    <property type="entry name" value="PEPTIDASE_A1"/>
</dbReference>
<dbReference type="HOGENOM" id="CLU_039077_0_0_1"/>
<organism evidence="6">
    <name type="scientific">Trichophyton rubrum CBS 288.86</name>
    <dbReference type="NCBI Taxonomy" id="1215330"/>
    <lineage>
        <taxon>Eukaryota</taxon>
        <taxon>Fungi</taxon>
        <taxon>Dikarya</taxon>
        <taxon>Ascomycota</taxon>
        <taxon>Pezizomycotina</taxon>
        <taxon>Eurotiomycetes</taxon>
        <taxon>Eurotiomycetidae</taxon>
        <taxon>Onygenales</taxon>
        <taxon>Arthrodermataceae</taxon>
        <taxon>Trichophyton</taxon>
    </lineage>
</organism>
<dbReference type="EMBL" id="KK207942">
    <property type="protein sequence ID" value="EZF47525.1"/>
    <property type="molecule type" value="Genomic_DNA"/>
</dbReference>
<dbReference type="AlphaFoldDB" id="A0A022VN65"/>
<comment type="similarity">
    <text evidence="1">Belongs to the peptidase A1 family.</text>
</comment>
<dbReference type="GO" id="GO:0004190">
    <property type="term" value="F:aspartic-type endopeptidase activity"/>
    <property type="evidence" value="ECO:0007669"/>
    <property type="project" value="InterPro"/>
</dbReference>
<accession>A0A022VN65</accession>
<dbReference type="PROSITE" id="PS51767">
    <property type="entry name" value="PEPTIDASE_A1"/>
    <property type="match status" value="1"/>
</dbReference>
<evidence type="ECO:0000256" key="2">
    <source>
        <dbReference type="ARBA" id="ARBA00022801"/>
    </source>
</evidence>
<dbReference type="PANTHER" id="PTHR47966">
    <property type="entry name" value="BETA-SITE APP-CLEAVING ENZYME, ISOFORM A-RELATED"/>
    <property type="match status" value="1"/>
</dbReference>
<keyword evidence="3" id="KW-1015">Disulfide bond</keyword>
<evidence type="ECO:0000313" key="6">
    <source>
        <dbReference type="EMBL" id="EZF47525.1"/>
    </source>
</evidence>
<sequence>MRGILTLVALGAATIPQASAAPNDRQQSMIDLPLKLYQNGFNTDLVTIGTPAQATRLFVDWTWIGAYTVSTKCNHTNNAYGCLAPGQKLFNETQSTSLVNQTNLYPTRTWNPNHFFMDKDLTAVFASDIYRVGDRESRITLQLSQLNWKASFPYPFSGIFGMSPVFKPDNMSIQAPFHQMFQQNKFHSGLTSFIYCYSDEPGYKSPLKERCNGNDGIQTLGGYHHRDIGWRGIEWIDTIVFPIVNDIDFIYNPAFYNYWSIPVTKHFIGNEEQALNTTTGSAVVFDHASYGRGAAMSVASYRRLVSITNAQPANLTMATLPNNGKQKFYSVDCDRVDTFPAVKYQFGKWRRVWSIESRHYISKAKTMDGKDVCVLNVRVIGQGENFVIGNLGENFAKDKVILFDFEKNRVGLADFRD</sequence>
<dbReference type="GO" id="GO:0006508">
    <property type="term" value="P:proteolysis"/>
    <property type="evidence" value="ECO:0007669"/>
    <property type="project" value="InterPro"/>
</dbReference>
<dbReference type="SUPFAM" id="SSF50630">
    <property type="entry name" value="Acid proteases"/>
    <property type="match status" value="1"/>
</dbReference>
<gene>
    <name evidence="6" type="ORF">H103_08627</name>
</gene>
<evidence type="ECO:0000256" key="1">
    <source>
        <dbReference type="ARBA" id="ARBA00007447"/>
    </source>
</evidence>
<dbReference type="OrthoDB" id="771136at2759"/>
<evidence type="ECO:0000259" key="5">
    <source>
        <dbReference type="PROSITE" id="PS51767"/>
    </source>
</evidence>
<keyword evidence="2" id="KW-0378">Hydrolase</keyword>
<evidence type="ECO:0000256" key="4">
    <source>
        <dbReference type="SAM" id="SignalP"/>
    </source>
</evidence>
<feature type="domain" description="Peptidase A1" evidence="5">
    <location>
        <begin position="42"/>
        <end position="413"/>
    </location>
</feature>
<dbReference type="Proteomes" id="UP000023758">
    <property type="component" value="Unassembled WGS sequence"/>
</dbReference>
<evidence type="ECO:0000256" key="3">
    <source>
        <dbReference type="PIRSR" id="PIRSR601461-2"/>
    </source>
</evidence>
<dbReference type="InterPro" id="IPR021109">
    <property type="entry name" value="Peptidase_aspartic_dom_sf"/>
</dbReference>
<dbReference type="InterPro" id="IPR001461">
    <property type="entry name" value="Aspartic_peptidase_A1"/>
</dbReference>
<dbReference type="PANTHER" id="PTHR47966:SF51">
    <property type="entry name" value="BETA-SITE APP-CLEAVING ENZYME, ISOFORM A-RELATED"/>
    <property type="match status" value="1"/>
</dbReference>
<dbReference type="Gene3D" id="2.40.70.10">
    <property type="entry name" value="Acid Proteases"/>
    <property type="match status" value="2"/>
</dbReference>
<proteinExistence type="inferred from homology"/>
<name>A0A022VN65_TRIRU</name>
<reference evidence="6" key="1">
    <citation type="submission" date="2014-02" db="EMBL/GenBank/DDBJ databases">
        <title>The Genome Sequence of Trichophyton rubrum (morphotype fischeri) CBS 288.86.</title>
        <authorList>
            <consortium name="The Broad Institute Genomics Platform"/>
            <person name="Cuomo C.A."/>
            <person name="White T.C."/>
            <person name="Graser Y."/>
            <person name="Martinez-Rossi N."/>
            <person name="Heitman J."/>
            <person name="Young S.K."/>
            <person name="Zeng Q."/>
            <person name="Gargeya S."/>
            <person name="Abouelleil A."/>
            <person name="Alvarado L."/>
            <person name="Chapman S.B."/>
            <person name="Gainer-Dewar J."/>
            <person name="Goldberg J."/>
            <person name="Griggs A."/>
            <person name="Gujja S."/>
            <person name="Hansen M."/>
            <person name="Howarth C."/>
            <person name="Imamovic A."/>
            <person name="Larimer J."/>
            <person name="Martinez D."/>
            <person name="Murphy C."/>
            <person name="Pearson M.D."/>
            <person name="Persinoti G."/>
            <person name="Poon T."/>
            <person name="Priest M."/>
            <person name="Roberts A.D."/>
            <person name="Saif S."/>
            <person name="Shea T.D."/>
            <person name="Sykes S.N."/>
            <person name="Wortman J."/>
            <person name="Nusbaum C."/>
            <person name="Birren B."/>
        </authorList>
    </citation>
    <scope>NUCLEOTIDE SEQUENCE [LARGE SCALE GENOMIC DNA]</scope>
    <source>
        <strain evidence="6">CBS 288.86</strain>
    </source>
</reference>
<feature type="chain" id="PRO_5001507795" description="Peptidase A1 domain-containing protein" evidence="4">
    <location>
        <begin position="21"/>
        <end position="417"/>
    </location>
</feature>
<feature type="disulfide bond" evidence="3">
    <location>
        <begin position="333"/>
        <end position="373"/>
    </location>
</feature>
<feature type="signal peptide" evidence="4">
    <location>
        <begin position="1"/>
        <end position="20"/>
    </location>
</feature>